<accession>A0A382CAT7</accession>
<name>A0A382CAT7_9ZZZZ</name>
<dbReference type="GO" id="GO:0016491">
    <property type="term" value="F:oxidoreductase activity"/>
    <property type="evidence" value="ECO:0007669"/>
    <property type="project" value="UniProtKB-KW"/>
</dbReference>
<evidence type="ECO:0008006" key="3">
    <source>
        <dbReference type="Google" id="ProtNLM"/>
    </source>
</evidence>
<dbReference type="PANTHER" id="PTHR43157">
    <property type="entry name" value="PHOSPHATIDYLINOSITOL-GLYCAN BIOSYNTHESIS CLASS F PROTEIN-RELATED"/>
    <property type="match status" value="1"/>
</dbReference>
<dbReference type="PANTHER" id="PTHR43157:SF31">
    <property type="entry name" value="PHOSPHATIDYLINOSITOL-GLYCAN BIOSYNTHESIS CLASS F PROTEIN"/>
    <property type="match status" value="1"/>
</dbReference>
<evidence type="ECO:0000256" key="1">
    <source>
        <dbReference type="ARBA" id="ARBA00023002"/>
    </source>
</evidence>
<gene>
    <name evidence="2" type="ORF">METZ01_LOCUS175868</name>
</gene>
<dbReference type="SUPFAM" id="SSF51735">
    <property type="entry name" value="NAD(P)-binding Rossmann-fold domains"/>
    <property type="match status" value="1"/>
</dbReference>
<dbReference type="InterPro" id="IPR036291">
    <property type="entry name" value="NAD(P)-bd_dom_sf"/>
</dbReference>
<dbReference type="Gene3D" id="3.40.50.720">
    <property type="entry name" value="NAD(P)-binding Rossmann-like Domain"/>
    <property type="match status" value="1"/>
</dbReference>
<dbReference type="PRINTS" id="PR00081">
    <property type="entry name" value="GDHRDH"/>
</dbReference>
<dbReference type="Pfam" id="PF00106">
    <property type="entry name" value="adh_short"/>
    <property type="match status" value="1"/>
</dbReference>
<dbReference type="NCBIfam" id="NF004846">
    <property type="entry name" value="PRK06197.1"/>
    <property type="match status" value="1"/>
</dbReference>
<sequence length="291" mass="31562">MPDQSGKVAIVTGSNSGIGFQMALALAGKGARVTLACRSAQRAEDAKALIHETHQDAEIEIGILDLADLSSVSAFAGTFKDNHDRLDLLINNAGVMVPPKSKTRDGFELQFGTNHLGHFALTGHLLPMLENMVGSRVVSVSSMAHNMGTIDFNDLQWETRRYSKWGSYSQSKLACLMFAIELDRRLKASGSNVISLASHPGWSATNLQRHSLVLRVGNLLFAMHPRKGAAPTLYASSMPDATGHLYWGPGGIGEVWGSTEKSKIKHTAMDEDVAERLWRVSEDLTGVSYLS</sequence>
<dbReference type="PRINTS" id="PR00080">
    <property type="entry name" value="SDRFAMILY"/>
</dbReference>
<evidence type="ECO:0000313" key="2">
    <source>
        <dbReference type="EMBL" id="SVB23014.1"/>
    </source>
</evidence>
<keyword evidence="1" id="KW-0560">Oxidoreductase</keyword>
<dbReference type="CDD" id="cd05327">
    <property type="entry name" value="retinol-DH_like_SDR_c_like"/>
    <property type="match status" value="1"/>
</dbReference>
<dbReference type="AlphaFoldDB" id="A0A382CAT7"/>
<dbReference type="InterPro" id="IPR002347">
    <property type="entry name" value="SDR_fam"/>
</dbReference>
<reference evidence="2" key="1">
    <citation type="submission" date="2018-05" db="EMBL/GenBank/DDBJ databases">
        <authorList>
            <person name="Lanie J.A."/>
            <person name="Ng W.-L."/>
            <person name="Kazmierczak K.M."/>
            <person name="Andrzejewski T.M."/>
            <person name="Davidsen T.M."/>
            <person name="Wayne K.J."/>
            <person name="Tettelin H."/>
            <person name="Glass J.I."/>
            <person name="Rusch D."/>
            <person name="Podicherti R."/>
            <person name="Tsui H.-C.T."/>
            <person name="Winkler M.E."/>
        </authorList>
    </citation>
    <scope>NUCLEOTIDE SEQUENCE</scope>
</reference>
<organism evidence="2">
    <name type="scientific">marine metagenome</name>
    <dbReference type="NCBI Taxonomy" id="408172"/>
    <lineage>
        <taxon>unclassified sequences</taxon>
        <taxon>metagenomes</taxon>
        <taxon>ecological metagenomes</taxon>
    </lineage>
</organism>
<proteinExistence type="predicted"/>
<dbReference type="EMBL" id="UINC01033551">
    <property type="protein sequence ID" value="SVB23014.1"/>
    <property type="molecule type" value="Genomic_DNA"/>
</dbReference>
<protein>
    <recommendedName>
        <fullName evidence="3">Short-chain dehydrogenase/reductase SDR</fullName>
    </recommendedName>
</protein>
<dbReference type="NCBIfam" id="NF004513">
    <property type="entry name" value="PRK05854.1"/>
    <property type="match status" value="1"/>
</dbReference>